<accession>A0ACC1JMB3</accession>
<organism evidence="1 2">
    <name type="scientific">Coemansia nantahalensis</name>
    <dbReference type="NCBI Taxonomy" id="2789366"/>
    <lineage>
        <taxon>Eukaryota</taxon>
        <taxon>Fungi</taxon>
        <taxon>Fungi incertae sedis</taxon>
        <taxon>Zoopagomycota</taxon>
        <taxon>Kickxellomycotina</taxon>
        <taxon>Kickxellomycetes</taxon>
        <taxon>Kickxellales</taxon>
        <taxon>Kickxellaceae</taxon>
        <taxon>Coemansia</taxon>
    </lineage>
</organism>
<reference evidence="1" key="1">
    <citation type="submission" date="2022-07" db="EMBL/GenBank/DDBJ databases">
        <title>Phylogenomic reconstructions and comparative analyses of Kickxellomycotina fungi.</title>
        <authorList>
            <person name="Reynolds N.K."/>
            <person name="Stajich J.E."/>
            <person name="Barry K."/>
            <person name="Grigoriev I.V."/>
            <person name="Crous P."/>
            <person name="Smith M.E."/>
        </authorList>
    </citation>
    <scope>NUCLEOTIDE SEQUENCE</scope>
    <source>
        <strain evidence="1">CBS 109366</strain>
    </source>
</reference>
<evidence type="ECO:0000313" key="1">
    <source>
        <dbReference type="EMBL" id="KAJ2763444.1"/>
    </source>
</evidence>
<dbReference type="Proteomes" id="UP001140234">
    <property type="component" value="Unassembled WGS sequence"/>
</dbReference>
<name>A0ACC1JMB3_9FUNG</name>
<gene>
    <name evidence="1" type="ORF">IWQ57_005559</name>
</gene>
<keyword evidence="2" id="KW-1185">Reference proteome</keyword>
<evidence type="ECO:0000313" key="2">
    <source>
        <dbReference type="Proteomes" id="UP001140234"/>
    </source>
</evidence>
<comment type="caution">
    <text evidence="1">The sequence shown here is derived from an EMBL/GenBank/DDBJ whole genome shotgun (WGS) entry which is preliminary data.</text>
</comment>
<proteinExistence type="predicted"/>
<protein>
    <submittedName>
        <fullName evidence="1">Uncharacterized protein</fullName>
    </submittedName>
</protein>
<dbReference type="EMBL" id="JANBUJ010002740">
    <property type="protein sequence ID" value="KAJ2763444.1"/>
    <property type="molecule type" value="Genomic_DNA"/>
</dbReference>
<sequence length="138" mass="15216">MIHALFVINRSGGLIYSKDFSGQTAQLSSNEALIFAGTFHGIHALASRVSPALKGGAARDMGIQSIDTKGFRLHCYQTPTGLKFLAVTDLLRTSLADVLARVYRLYCDYALKNPFYSLEMPIRSDLFDAKLRQLVQAS</sequence>